<accession>A0A923MGA0</accession>
<dbReference type="AlphaFoldDB" id="A0A923MGA0"/>
<evidence type="ECO:0000313" key="2">
    <source>
        <dbReference type="Proteomes" id="UP000620327"/>
    </source>
</evidence>
<proteinExistence type="predicted"/>
<keyword evidence="2" id="KW-1185">Reference proteome</keyword>
<sequence>MRATKQFNNVDTQSKIAINTDELQAMLSCGRYSAVQIGEAAEARIQIGKRIFWNVEKIKSYINSISV</sequence>
<dbReference type="Proteomes" id="UP000620327">
    <property type="component" value="Unassembled WGS sequence"/>
</dbReference>
<organism evidence="1 2">
    <name type="scientific">Dysosmobacter segnis</name>
    <dbReference type="NCBI Taxonomy" id="2763042"/>
    <lineage>
        <taxon>Bacteria</taxon>
        <taxon>Bacillati</taxon>
        <taxon>Bacillota</taxon>
        <taxon>Clostridia</taxon>
        <taxon>Eubacteriales</taxon>
        <taxon>Oscillospiraceae</taxon>
        <taxon>Dysosmobacter</taxon>
    </lineage>
</organism>
<dbReference type="RefSeq" id="WP_187013869.1">
    <property type="nucleotide sequence ID" value="NZ_JACOQI010000002.1"/>
</dbReference>
<name>A0A923MGA0_9FIRM</name>
<reference evidence="1" key="1">
    <citation type="submission" date="2020-08" db="EMBL/GenBank/DDBJ databases">
        <title>Genome public.</title>
        <authorList>
            <person name="Liu C."/>
            <person name="Sun Q."/>
        </authorList>
    </citation>
    <scope>NUCLEOTIDE SEQUENCE</scope>
    <source>
        <strain evidence="1">BX15</strain>
    </source>
</reference>
<evidence type="ECO:0000313" key="1">
    <source>
        <dbReference type="EMBL" id="MBC5769525.1"/>
    </source>
</evidence>
<comment type="caution">
    <text evidence="1">The sequence shown here is derived from an EMBL/GenBank/DDBJ whole genome shotgun (WGS) entry which is preliminary data.</text>
</comment>
<protein>
    <submittedName>
        <fullName evidence="1">Uncharacterized protein</fullName>
    </submittedName>
</protein>
<gene>
    <name evidence="1" type="ORF">H8Z83_04210</name>
</gene>
<dbReference type="EMBL" id="JACOQI010000002">
    <property type="protein sequence ID" value="MBC5769525.1"/>
    <property type="molecule type" value="Genomic_DNA"/>
</dbReference>